<evidence type="ECO:0000313" key="3">
    <source>
        <dbReference type="Proteomes" id="UP001189624"/>
    </source>
</evidence>
<gene>
    <name evidence="2" type="ORF">AYBTSS11_LOCUS16274</name>
</gene>
<dbReference type="Gramene" id="rna-AYBTSS11_LOCUS16274">
    <property type="protein sequence ID" value="CAJ1955718.1"/>
    <property type="gene ID" value="gene-AYBTSS11_LOCUS16274"/>
</dbReference>
<reference evidence="2" key="1">
    <citation type="submission" date="2023-10" db="EMBL/GenBank/DDBJ databases">
        <authorList>
            <person name="Domelevo Entfellner J.-B."/>
        </authorList>
    </citation>
    <scope>NUCLEOTIDE SEQUENCE</scope>
</reference>
<dbReference type="AlphaFoldDB" id="A0AA86SI74"/>
<evidence type="ECO:0000256" key="1">
    <source>
        <dbReference type="SAM" id="MobiDB-lite"/>
    </source>
</evidence>
<evidence type="ECO:0000313" key="2">
    <source>
        <dbReference type="EMBL" id="CAJ1955718.1"/>
    </source>
</evidence>
<dbReference type="Proteomes" id="UP001189624">
    <property type="component" value="Chromosome 5"/>
</dbReference>
<name>A0AA86SI74_9FABA</name>
<accession>A0AA86SI74</accession>
<dbReference type="EMBL" id="OY731402">
    <property type="protein sequence ID" value="CAJ1955718.1"/>
    <property type="molecule type" value="Genomic_DNA"/>
</dbReference>
<proteinExistence type="predicted"/>
<organism evidence="2 3">
    <name type="scientific">Sphenostylis stenocarpa</name>
    <dbReference type="NCBI Taxonomy" id="92480"/>
    <lineage>
        <taxon>Eukaryota</taxon>
        <taxon>Viridiplantae</taxon>
        <taxon>Streptophyta</taxon>
        <taxon>Embryophyta</taxon>
        <taxon>Tracheophyta</taxon>
        <taxon>Spermatophyta</taxon>
        <taxon>Magnoliopsida</taxon>
        <taxon>eudicotyledons</taxon>
        <taxon>Gunneridae</taxon>
        <taxon>Pentapetalae</taxon>
        <taxon>rosids</taxon>
        <taxon>fabids</taxon>
        <taxon>Fabales</taxon>
        <taxon>Fabaceae</taxon>
        <taxon>Papilionoideae</taxon>
        <taxon>50 kb inversion clade</taxon>
        <taxon>NPAAA clade</taxon>
        <taxon>indigoferoid/millettioid clade</taxon>
        <taxon>Phaseoleae</taxon>
        <taxon>Sphenostylis</taxon>
    </lineage>
</organism>
<feature type="region of interest" description="Disordered" evidence="1">
    <location>
        <begin position="25"/>
        <end position="50"/>
    </location>
</feature>
<protein>
    <submittedName>
        <fullName evidence="2">Uncharacterized protein</fullName>
    </submittedName>
</protein>
<feature type="compositionally biased region" description="Basic and acidic residues" evidence="1">
    <location>
        <begin position="38"/>
        <end position="50"/>
    </location>
</feature>
<sequence>MEHGITFNLIQSSWWERVLQLQHPEKKRRHKMNEDDDDKSHKAMECYKID</sequence>
<keyword evidence="3" id="KW-1185">Reference proteome</keyword>